<dbReference type="PANTHER" id="PTHR24413">
    <property type="entry name" value="SPECKLE-TYPE POZ PROTEIN"/>
    <property type="match status" value="1"/>
</dbReference>
<dbReference type="Pfam" id="PF00651">
    <property type="entry name" value="BTB"/>
    <property type="match status" value="2"/>
</dbReference>
<evidence type="ECO:0000313" key="3">
    <source>
        <dbReference type="EMBL" id="OLP77405.1"/>
    </source>
</evidence>
<sequence length="809" mass="89374">MAETAEDLDSLARVLTACFGKGGDFTVIVEELSGVTSGDGVVQSEAQRKKRKRSGDVPDSARDTEATVQRTEFKVWSSLLAQWSPVFEKMMSSDKYDESQKSQVVITDFSAGAVEIFLRFLYSGSVGGSITALVEVAAIADKYQVEALHPLCLRLVRKALIPEVACEVLAVADRFHVAEMRAVALDLVLTKPKEALQKRPRLRPQLLEEILGSGLLCTKTDELKKTVQSWGGKDGNSLASIINIPANNEHTDDVLNRLNELWCASDRNSNAAFVGNWVSMIVGPGQHKYPADELECIAANGERFTLRKGWMQWVLPHASVHLQGFAFSHTIRATISFRIHVKSDEDGATWHLAYESLEKEIEHGTFLPCKRPQGLVQYFKLEVLEGELPETFFNIQGILQTSVCQPCREQVQSSQVLLAVSCAGGVFSAQMLMTKDLTSLSGVLAACFGTSGGNFTVIVEERSADTLESSNEIEESVKRTEFKVWSFLLTRWSPVFEKMIGSDNYAESQKSQVVIQDFSASAIEIFLRFLYSGSVGGSIAALVEVAAIAEKYQVEALSPLCLRLVRKALTPEVACEVFALADCFHVAQMRAEALDLVFANPEAALKERPALRADLLEEILGSGLLCTSADSLKEILRGWGTYDTERLESMIKVGTESEQTSDALYALWERYRKAGRKGVFVGSWVAVIREQGEAFSSEDVEGIASNSLRLTLRKGWLQWYLLHSSVHLQGFSFILGWDISAATSFRIWCSEVGVTWHLAYESKKEEIIGGTFLACKRPPGLVKHLKLEVLEGGLADFYFNIHGILQTSV</sequence>
<dbReference type="CDD" id="cd18186">
    <property type="entry name" value="BTB_POZ_ZBTB_KLHL-like"/>
    <property type="match status" value="1"/>
</dbReference>
<dbReference type="OrthoDB" id="5779840at2759"/>
<comment type="caution">
    <text evidence="3">The sequence shown here is derived from an EMBL/GenBank/DDBJ whole genome shotgun (WGS) entry which is preliminary data.</text>
</comment>
<reference evidence="3 4" key="1">
    <citation type="submission" date="2016-02" db="EMBL/GenBank/DDBJ databases">
        <title>Genome analysis of coral dinoflagellate symbionts highlights evolutionary adaptations to a symbiotic lifestyle.</title>
        <authorList>
            <person name="Aranda M."/>
            <person name="Li Y."/>
            <person name="Liew Y.J."/>
            <person name="Baumgarten S."/>
            <person name="Simakov O."/>
            <person name="Wilson M."/>
            <person name="Piel J."/>
            <person name="Ashoor H."/>
            <person name="Bougouffa S."/>
            <person name="Bajic V.B."/>
            <person name="Ryu T."/>
            <person name="Ravasi T."/>
            <person name="Bayer T."/>
            <person name="Micklem G."/>
            <person name="Kim H."/>
            <person name="Bhak J."/>
            <person name="Lajeunesse T.C."/>
            <person name="Voolstra C.R."/>
        </authorList>
    </citation>
    <scope>NUCLEOTIDE SEQUENCE [LARGE SCALE GENOMIC DNA]</scope>
    <source>
        <strain evidence="3 4">CCMP2467</strain>
    </source>
</reference>
<dbReference type="InterPro" id="IPR011333">
    <property type="entry name" value="SKP1/BTB/POZ_sf"/>
</dbReference>
<proteinExistence type="predicted"/>
<name>A0A1Q9C3D0_SYMMI</name>
<dbReference type="Proteomes" id="UP000186817">
    <property type="component" value="Unassembled WGS sequence"/>
</dbReference>
<feature type="domain" description="BTB" evidence="2">
    <location>
        <begin position="471"/>
        <end position="535"/>
    </location>
</feature>
<gene>
    <name evidence="3" type="primary">mel-26</name>
    <name evidence="3" type="ORF">AK812_SmicGene42535</name>
</gene>
<evidence type="ECO:0000313" key="4">
    <source>
        <dbReference type="Proteomes" id="UP000186817"/>
    </source>
</evidence>
<feature type="compositionally biased region" description="Basic and acidic residues" evidence="1">
    <location>
        <begin position="54"/>
        <end position="63"/>
    </location>
</feature>
<dbReference type="SUPFAM" id="SSF54695">
    <property type="entry name" value="POZ domain"/>
    <property type="match status" value="2"/>
</dbReference>
<feature type="domain" description="BTB" evidence="2">
    <location>
        <begin position="62"/>
        <end position="126"/>
    </location>
</feature>
<keyword evidence="4" id="KW-1185">Reference proteome</keyword>
<dbReference type="EMBL" id="LSRX01001772">
    <property type="protein sequence ID" value="OLP77405.1"/>
    <property type="molecule type" value="Genomic_DNA"/>
</dbReference>
<organism evidence="3 4">
    <name type="scientific">Symbiodinium microadriaticum</name>
    <name type="common">Dinoflagellate</name>
    <name type="synonym">Zooxanthella microadriatica</name>
    <dbReference type="NCBI Taxonomy" id="2951"/>
    <lineage>
        <taxon>Eukaryota</taxon>
        <taxon>Sar</taxon>
        <taxon>Alveolata</taxon>
        <taxon>Dinophyceae</taxon>
        <taxon>Suessiales</taxon>
        <taxon>Symbiodiniaceae</taxon>
        <taxon>Symbiodinium</taxon>
    </lineage>
</organism>
<feature type="region of interest" description="Disordered" evidence="1">
    <location>
        <begin position="43"/>
        <end position="63"/>
    </location>
</feature>
<evidence type="ECO:0000259" key="2">
    <source>
        <dbReference type="PROSITE" id="PS50097"/>
    </source>
</evidence>
<dbReference type="PROSITE" id="PS50097">
    <property type="entry name" value="BTB"/>
    <property type="match status" value="2"/>
</dbReference>
<dbReference type="SMART" id="SM00225">
    <property type="entry name" value="BTB"/>
    <property type="match status" value="2"/>
</dbReference>
<dbReference type="InterPro" id="IPR000210">
    <property type="entry name" value="BTB/POZ_dom"/>
</dbReference>
<evidence type="ECO:0000256" key="1">
    <source>
        <dbReference type="SAM" id="MobiDB-lite"/>
    </source>
</evidence>
<accession>A0A1Q9C3D0</accession>
<protein>
    <submittedName>
        <fullName evidence="3">Protein maternal effect lethal 26</fullName>
    </submittedName>
</protein>
<dbReference type="AlphaFoldDB" id="A0A1Q9C3D0"/>
<dbReference type="Gene3D" id="3.30.710.10">
    <property type="entry name" value="Potassium Channel Kv1.1, Chain A"/>
    <property type="match status" value="2"/>
</dbReference>